<dbReference type="Proteomes" id="UP000887013">
    <property type="component" value="Unassembled WGS sequence"/>
</dbReference>
<dbReference type="EMBL" id="BMAW01023436">
    <property type="protein sequence ID" value="GFT82749.1"/>
    <property type="molecule type" value="Genomic_DNA"/>
</dbReference>
<dbReference type="AlphaFoldDB" id="A0A8X6U7L7"/>
<sequence>MADLYCWDGSQVLVICWDLCYLHSNSPAGPSSTGWWRRSEFGERFSNSSNSRFSAGHCSPVTIGDLRCPNNSPVGLSLLTLNKMFE</sequence>
<evidence type="ECO:0000313" key="1">
    <source>
        <dbReference type="EMBL" id="GFT82749.1"/>
    </source>
</evidence>
<reference evidence="1" key="1">
    <citation type="submission" date="2020-08" db="EMBL/GenBank/DDBJ databases">
        <title>Multicomponent nature underlies the extraordinary mechanical properties of spider dragline silk.</title>
        <authorList>
            <person name="Kono N."/>
            <person name="Nakamura H."/>
            <person name="Mori M."/>
            <person name="Yoshida Y."/>
            <person name="Ohtoshi R."/>
            <person name="Malay A.D."/>
            <person name="Moran D.A.P."/>
            <person name="Tomita M."/>
            <person name="Numata K."/>
            <person name="Arakawa K."/>
        </authorList>
    </citation>
    <scope>NUCLEOTIDE SEQUENCE</scope>
</reference>
<comment type="caution">
    <text evidence="1">The sequence shown here is derived from an EMBL/GenBank/DDBJ whole genome shotgun (WGS) entry which is preliminary data.</text>
</comment>
<name>A0A8X6U7L7_NEPPI</name>
<accession>A0A8X6U7L7</accession>
<organism evidence="1 2">
    <name type="scientific">Nephila pilipes</name>
    <name type="common">Giant wood spider</name>
    <name type="synonym">Nephila maculata</name>
    <dbReference type="NCBI Taxonomy" id="299642"/>
    <lineage>
        <taxon>Eukaryota</taxon>
        <taxon>Metazoa</taxon>
        <taxon>Ecdysozoa</taxon>
        <taxon>Arthropoda</taxon>
        <taxon>Chelicerata</taxon>
        <taxon>Arachnida</taxon>
        <taxon>Araneae</taxon>
        <taxon>Araneomorphae</taxon>
        <taxon>Entelegynae</taxon>
        <taxon>Araneoidea</taxon>
        <taxon>Nephilidae</taxon>
        <taxon>Nephila</taxon>
    </lineage>
</organism>
<proteinExistence type="predicted"/>
<evidence type="ECO:0000313" key="2">
    <source>
        <dbReference type="Proteomes" id="UP000887013"/>
    </source>
</evidence>
<keyword evidence="2" id="KW-1185">Reference proteome</keyword>
<gene>
    <name evidence="1" type="ORF">NPIL_251531</name>
</gene>
<protein>
    <submittedName>
        <fullName evidence="1">Uncharacterized protein</fullName>
    </submittedName>
</protein>